<gene>
    <name evidence="1" type="ORF">M5I08_12165</name>
</gene>
<dbReference type="RefSeq" id="WP_249763271.1">
    <property type="nucleotide sequence ID" value="NZ_CP097320.1"/>
</dbReference>
<reference evidence="1" key="1">
    <citation type="submission" date="2022-05" db="EMBL/GenBank/DDBJ databases">
        <title>A methanotrophic Mycobacterium dominates a cave microbial ecosystem.</title>
        <authorList>
            <person name="Van Spanning R.J.M."/>
            <person name="Guan Q."/>
            <person name="Melkonian C."/>
            <person name="Gallant J."/>
            <person name="Polerecky L."/>
            <person name="Flot J.-F."/>
            <person name="Brandt B.W."/>
            <person name="Braster M."/>
            <person name="Iturbe Espinoza P."/>
            <person name="Aerts J."/>
            <person name="Meima-Franke M."/>
            <person name="Piersma S.R."/>
            <person name="Bunduc C."/>
            <person name="Ummels R."/>
            <person name="Pain A."/>
            <person name="Fleming E.J."/>
            <person name="van der Wel N."/>
            <person name="Gherman V.D."/>
            <person name="Sarbu S.M."/>
            <person name="Bodelier P.L.E."/>
            <person name="Bitter W."/>
        </authorList>
    </citation>
    <scope>NUCLEOTIDE SEQUENCE</scope>
    <source>
        <strain evidence="1">Sulfur Cave</strain>
    </source>
</reference>
<accession>A0ABY4QT44</accession>
<name>A0ABY4QT44_9MYCO</name>
<keyword evidence="2" id="KW-1185">Reference proteome</keyword>
<proteinExistence type="predicted"/>
<protein>
    <submittedName>
        <fullName evidence="1">Uncharacterized protein</fullName>
    </submittedName>
</protein>
<evidence type="ECO:0000313" key="2">
    <source>
        <dbReference type="Proteomes" id="UP001056610"/>
    </source>
</evidence>
<dbReference type="Proteomes" id="UP001056610">
    <property type="component" value="Chromosome"/>
</dbReference>
<dbReference type="EMBL" id="CP097320">
    <property type="protein sequence ID" value="UQX12820.1"/>
    <property type="molecule type" value="Genomic_DNA"/>
</dbReference>
<organism evidence="1 2">
    <name type="scientific">Candidatus Mycobacterium methanotrophicum</name>
    <dbReference type="NCBI Taxonomy" id="2943498"/>
    <lineage>
        <taxon>Bacteria</taxon>
        <taxon>Bacillati</taxon>
        <taxon>Actinomycetota</taxon>
        <taxon>Actinomycetes</taxon>
        <taxon>Mycobacteriales</taxon>
        <taxon>Mycobacteriaceae</taxon>
        <taxon>Mycobacterium</taxon>
    </lineage>
</organism>
<sequence length="50" mass="5350">MEGEHAQIVDWVDQDLTAVKVDDLLGRCPADGGRVGVGISAIHCSRGTDW</sequence>
<evidence type="ECO:0000313" key="1">
    <source>
        <dbReference type="EMBL" id="UQX12820.1"/>
    </source>
</evidence>